<dbReference type="Proteomes" id="UP001519295">
    <property type="component" value="Unassembled WGS sequence"/>
</dbReference>
<organism evidence="2 3">
    <name type="scientific">Pseudonocardia parietis</name>
    <dbReference type="NCBI Taxonomy" id="570936"/>
    <lineage>
        <taxon>Bacteria</taxon>
        <taxon>Bacillati</taxon>
        <taxon>Actinomycetota</taxon>
        <taxon>Actinomycetes</taxon>
        <taxon>Pseudonocardiales</taxon>
        <taxon>Pseudonocardiaceae</taxon>
        <taxon>Pseudonocardia</taxon>
    </lineage>
</organism>
<keyword evidence="3" id="KW-1185">Reference proteome</keyword>
<evidence type="ECO:0000313" key="2">
    <source>
        <dbReference type="EMBL" id="MBP2367876.1"/>
    </source>
</evidence>
<dbReference type="RefSeq" id="WP_210028069.1">
    <property type="nucleotide sequence ID" value="NZ_JAGINU010000001.1"/>
</dbReference>
<dbReference type="Pfam" id="PF20058">
    <property type="entry name" value="DUF6457"/>
    <property type="match status" value="1"/>
</dbReference>
<proteinExistence type="predicted"/>
<dbReference type="InterPro" id="IPR045598">
    <property type="entry name" value="DUF6457"/>
</dbReference>
<evidence type="ECO:0000313" key="3">
    <source>
        <dbReference type="Proteomes" id="UP001519295"/>
    </source>
</evidence>
<comment type="caution">
    <text evidence="2">The sequence shown here is derived from an EMBL/GenBank/DDBJ whole genome shotgun (WGS) entry which is preliminary data.</text>
</comment>
<accession>A0ABS4VVD7</accession>
<protein>
    <recommendedName>
        <fullName evidence="1">DUF6457 domain-containing protein</fullName>
    </recommendedName>
</protein>
<name>A0ABS4VVD7_9PSEU</name>
<dbReference type="EMBL" id="JAGINU010000001">
    <property type="protein sequence ID" value="MBP2367876.1"/>
    <property type="molecule type" value="Genomic_DNA"/>
</dbReference>
<gene>
    <name evidence="2" type="ORF">JOF36_003572</name>
</gene>
<feature type="domain" description="DUF6457" evidence="1">
    <location>
        <begin position="4"/>
        <end position="88"/>
    </location>
</feature>
<sequence>MATHEQIEVWLSAVERELGLHGTVESNQGLDAVAQLTDLVADRVGHEMAGRTAFLIGAAAGRAQEPPVAAQDFTEKIGALARSWNADAERAEPPNDPANRAG</sequence>
<reference evidence="2 3" key="1">
    <citation type="submission" date="2021-03" db="EMBL/GenBank/DDBJ databases">
        <title>Sequencing the genomes of 1000 actinobacteria strains.</title>
        <authorList>
            <person name="Klenk H.-P."/>
        </authorList>
    </citation>
    <scope>NUCLEOTIDE SEQUENCE [LARGE SCALE GENOMIC DNA]</scope>
    <source>
        <strain evidence="2 3">DSM 45256</strain>
    </source>
</reference>
<evidence type="ECO:0000259" key="1">
    <source>
        <dbReference type="Pfam" id="PF20058"/>
    </source>
</evidence>